<organism evidence="5 6">
    <name type="scientific">Effusibacillus dendaii</name>
    <dbReference type="NCBI Taxonomy" id="2743772"/>
    <lineage>
        <taxon>Bacteria</taxon>
        <taxon>Bacillati</taxon>
        <taxon>Bacillota</taxon>
        <taxon>Bacilli</taxon>
        <taxon>Bacillales</taxon>
        <taxon>Alicyclobacillaceae</taxon>
        <taxon>Effusibacillus</taxon>
    </lineage>
</organism>
<keyword evidence="2" id="KW-0813">Transport</keyword>
<dbReference type="KEGG" id="eff:skT53_13810"/>
<accession>A0A7I8DC36</accession>
<evidence type="ECO:0000256" key="4">
    <source>
        <dbReference type="SAM" id="SignalP"/>
    </source>
</evidence>
<keyword evidence="3 4" id="KW-0732">Signal</keyword>
<evidence type="ECO:0000256" key="2">
    <source>
        <dbReference type="ARBA" id="ARBA00022448"/>
    </source>
</evidence>
<evidence type="ECO:0000256" key="3">
    <source>
        <dbReference type="ARBA" id="ARBA00022729"/>
    </source>
</evidence>
<dbReference type="InterPro" id="IPR004682">
    <property type="entry name" value="TRAP_DctP"/>
</dbReference>
<dbReference type="Proteomes" id="UP000593802">
    <property type="component" value="Chromosome"/>
</dbReference>
<dbReference type="PANTHER" id="PTHR33376">
    <property type="match status" value="1"/>
</dbReference>
<dbReference type="AlphaFoldDB" id="A0A7I8DC36"/>
<dbReference type="NCBIfam" id="TIGR00787">
    <property type="entry name" value="dctP"/>
    <property type="match status" value="1"/>
</dbReference>
<protein>
    <submittedName>
        <fullName evidence="5">C4-dicarboxylate ABC transporter</fullName>
    </submittedName>
</protein>
<keyword evidence="6" id="KW-1185">Reference proteome</keyword>
<dbReference type="PANTHER" id="PTHR33376:SF7">
    <property type="entry name" value="C4-DICARBOXYLATE-BINDING PROTEIN DCTB"/>
    <property type="match status" value="1"/>
</dbReference>
<dbReference type="GO" id="GO:0055085">
    <property type="term" value="P:transmembrane transport"/>
    <property type="evidence" value="ECO:0007669"/>
    <property type="project" value="InterPro"/>
</dbReference>
<dbReference type="GO" id="GO:0030288">
    <property type="term" value="C:outer membrane-bounded periplasmic space"/>
    <property type="evidence" value="ECO:0007669"/>
    <property type="project" value="InterPro"/>
</dbReference>
<comment type="similarity">
    <text evidence="1">Belongs to the bacterial solute-binding protein 7 family.</text>
</comment>
<dbReference type="InterPro" id="IPR018389">
    <property type="entry name" value="DctP_fam"/>
</dbReference>
<dbReference type="PROSITE" id="PS51257">
    <property type="entry name" value="PROKAR_LIPOPROTEIN"/>
    <property type="match status" value="1"/>
</dbReference>
<feature type="chain" id="PRO_5039477339" evidence="4">
    <location>
        <begin position="22"/>
        <end position="296"/>
    </location>
</feature>
<dbReference type="EMBL" id="AP023366">
    <property type="protein sequence ID" value="BCJ86396.1"/>
    <property type="molecule type" value="Genomic_DNA"/>
</dbReference>
<evidence type="ECO:0000256" key="1">
    <source>
        <dbReference type="ARBA" id="ARBA00009023"/>
    </source>
</evidence>
<dbReference type="PIRSF" id="PIRSF006470">
    <property type="entry name" value="DctB"/>
    <property type="match status" value="1"/>
</dbReference>
<reference evidence="5 6" key="1">
    <citation type="submission" date="2020-08" db="EMBL/GenBank/DDBJ databases">
        <title>Complete Genome Sequence of Effusibacillus dendaii Strain skT53, Isolated from Farmland soil.</title>
        <authorList>
            <person name="Konishi T."/>
            <person name="Kawasaki H."/>
        </authorList>
    </citation>
    <scope>NUCLEOTIDE SEQUENCE [LARGE SCALE GENOMIC DNA]</scope>
    <source>
        <strain evidence="6">skT53</strain>
    </source>
</reference>
<evidence type="ECO:0000313" key="5">
    <source>
        <dbReference type="EMBL" id="BCJ86396.1"/>
    </source>
</evidence>
<evidence type="ECO:0000313" key="6">
    <source>
        <dbReference type="Proteomes" id="UP000593802"/>
    </source>
</evidence>
<dbReference type="InterPro" id="IPR038404">
    <property type="entry name" value="TRAP_DctP_sf"/>
</dbReference>
<dbReference type="Gene3D" id="3.40.190.170">
    <property type="entry name" value="Bacterial extracellular solute-binding protein, family 7"/>
    <property type="match status" value="2"/>
</dbReference>
<dbReference type="NCBIfam" id="NF037995">
    <property type="entry name" value="TRAP_S1"/>
    <property type="match status" value="1"/>
</dbReference>
<dbReference type="RefSeq" id="WP_200760403.1">
    <property type="nucleotide sequence ID" value="NZ_AP023366.1"/>
</dbReference>
<sequence length="296" mass="33003">MKKGLQTVFAFALTLSVAALTACGGQPAAQNPTSYTKDNPMIIKFSHVVTEDSPKGKASKRFAALMAQKTGGRVKVEVYPSSQLYRDKDELEALQAGNVQLIAPSTAKMVGINPAFQVNDLPFLFKEHDAVVKFWDGEYGKKLFNSLESKNLKGLALWELGYKQFTSRKPIAKVEDFAGQKFRTQAGKVLDAQFKALGAAAATIAFGETYKQWYDNLPADIKKAFDESIQESTKYQRELAAKLDEESKTRIVKSGKLQMVQMTPEERGKFIQKMEPVYKEFENTIGKDMIDAARKM</sequence>
<gene>
    <name evidence="5" type="ORF">skT53_13810</name>
</gene>
<name>A0A7I8DC36_9BACL</name>
<dbReference type="Pfam" id="PF03480">
    <property type="entry name" value="DctP"/>
    <property type="match status" value="1"/>
</dbReference>
<proteinExistence type="inferred from homology"/>
<feature type="signal peptide" evidence="4">
    <location>
        <begin position="1"/>
        <end position="21"/>
    </location>
</feature>